<accession>A0A2U2BY71</accession>
<evidence type="ECO:0000256" key="5">
    <source>
        <dbReference type="SAM" id="MobiDB-lite"/>
    </source>
</evidence>
<evidence type="ECO:0000256" key="2">
    <source>
        <dbReference type="ARBA" id="ARBA00022801"/>
    </source>
</evidence>
<dbReference type="Gene3D" id="3.60.21.10">
    <property type="match status" value="1"/>
</dbReference>
<dbReference type="GO" id="GO:0016787">
    <property type="term" value="F:hydrolase activity"/>
    <property type="evidence" value="ECO:0007669"/>
    <property type="project" value="UniProtKB-KW"/>
</dbReference>
<dbReference type="Proteomes" id="UP000245168">
    <property type="component" value="Unassembled WGS sequence"/>
</dbReference>
<keyword evidence="1" id="KW-0479">Metal-binding</keyword>
<dbReference type="AlphaFoldDB" id="A0A2U2BY71"/>
<evidence type="ECO:0000256" key="4">
    <source>
        <dbReference type="ARBA" id="ARBA00025742"/>
    </source>
</evidence>
<dbReference type="InterPro" id="IPR029052">
    <property type="entry name" value="Metallo-depent_PP-like"/>
</dbReference>
<keyword evidence="3" id="KW-0408">Iron</keyword>
<feature type="compositionally biased region" description="Basic residues" evidence="5">
    <location>
        <begin position="1"/>
        <end position="29"/>
    </location>
</feature>
<keyword evidence="2" id="KW-0378">Hydrolase</keyword>
<evidence type="ECO:0000259" key="6">
    <source>
        <dbReference type="Pfam" id="PF00149"/>
    </source>
</evidence>
<name>A0A2U2BY71_9PROT</name>
<comment type="similarity">
    <text evidence="4">Belongs to the cyclic nucleotide phosphodiesterase class-III family.</text>
</comment>
<dbReference type="InterPro" id="IPR004843">
    <property type="entry name" value="Calcineurin-like_PHP"/>
</dbReference>
<gene>
    <name evidence="7" type="ORF">DDZ18_04315</name>
</gene>
<dbReference type="GO" id="GO:0046872">
    <property type="term" value="F:metal ion binding"/>
    <property type="evidence" value="ECO:0007669"/>
    <property type="project" value="UniProtKB-KW"/>
</dbReference>
<evidence type="ECO:0000313" key="8">
    <source>
        <dbReference type="Proteomes" id="UP000245168"/>
    </source>
</evidence>
<dbReference type="SUPFAM" id="SSF56300">
    <property type="entry name" value="Metallo-dependent phosphatases"/>
    <property type="match status" value="1"/>
</dbReference>
<comment type="caution">
    <text evidence="7">The sequence shown here is derived from an EMBL/GenBank/DDBJ whole genome shotgun (WGS) entry which is preliminary data.</text>
</comment>
<evidence type="ECO:0000256" key="3">
    <source>
        <dbReference type="ARBA" id="ARBA00023004"/>
    </source>
</evidence>
<proteinExistence type="inferred from homology"/>
<reference evidence="8" key="1">
    <citation type="submission" date="2018-05" db="EMBL/GenBank/DDBJ databases">
        <authorList>
            <person name="Liu B.-T."/>
        </authorList>
    </citation>
    <scope>NUCLEOTIDE SEQUENCE [LARGE SCALE GENOMIC DNA]</scope>
    <source>
        <strain evidence="8">WD6-1</strain>
    </source>
</reference>
<dbReference type="EMBL" id="QEXV01000001">
    <property type="protein sequence ID" value="PWE18960.1"/>
    <property type="molecule type" value="Genomic_DNA"/>
</dbReference>
<evidence type="ECO:0000256" key="1">
    <source>
        <dbReference type="ARBA" id="ARBA00022723"/>
    </source>
</evidence>
<feature type="domain" description="Calcineurin-like phosphoesterase" evidence="6">
    <location>
        <begin position="78"/>
        <end position="270"/>
    </location>
</feature>
<keyword evidence="8" id="KW-1185">Reference proteome</keyword>
<dbReference type="InterPro" id="IPR050884">
    <property type="entry name" value="CNP_phosphodiesterase-III"/>
</dbReference>
<dbReference type="PANTHER" id="PTHR42988">
    <property type="entry name" value="PHOSPHOHYDROLASE"/>
    <property type="match status" value="1"/>
</dbReference>
<sequence length="351" mass="39221">MHRRAPPPRLRRRRHHGRRAHARLARARPRAPALGRRARGARPRPPAGDARRRTRRNRQPRGLLLHSRSCELPGAVTRILHIADLHFGREDERLVAALAEEAERLAPDVIVAAGDLTTFGRRREFAACRALFERFSAPVVASPGNHDVPYANMFSRLVSPWGRFHHRMGDTVAPRYRDHQIAVESFETARGAQWRLDWSLGKARPDQAREVARRLAAHGGRETLRVVACHHPLVAPGGLTGRAKTKYGAAAADVFIQGGADLVLTGHMHQVFALVERWDGHSCWFVGASTALSRRTRDEPAGFNVLDVDDHHFSMHVHVATPEGGFVRSETRRLDRAEAELVPEHPGEPGI</sequence>
<dbReference type="PANTHER" id="PTHR42988:SF2">
    <property type="entry name" value="CYCLIC NUCLEOTIDE PHOSPHODIESTERASE CBUA0032-RELATED"/>
    <property type="match status" value="1"/>
</dbReference>
<evidence type="ECO:0000313" key="7">
    <source>
        <dbReference type="EMBL" id="PWE18960.1"/>
    </source>
</evidence>
<dbReference type="Pfam" id="PF00149">
    <property type="entry name" value="Metallophos"/>
    <property type="match status" value="1"/>
</dbReference>
<organism evidence="7 8">
    <name type="scientific">Marinicauda salina</name>
    <dbReference type="NCBI Taxonomy" id="2135793"/>
    <lineage>
        <taxon>Bacteria</taxon>
        <taxon>Pseudomonadati</taxon>
        <taxon>Pseudomonadota</taxon>
        <taxon>Alphaproteobacteria</taxon>
        <taxon>Maricaulales</taxon>
        <taxon>Maricaulaceae</taxon>
        <taxon>Marinicauda</taxon>
    </lineage>
</organism>
<protein>
    <recommendedName>
        <fullName evidence="6">Calcineurin-like phosphoesterase domain-containing protein</fullName>
    </recommendedName>
</protein>
<feature type="region of interest" description="Disordered" evidence="5">
    <location>
        <begin position="1"/>
        <end position="62"/>
    </location>
</feature>